<dbReference type="RefSeq" id="WP_079427603.1">
    <property type="nucleotide sequence ID" value="NZ_MZGV01000070.1"/>
</dbReference>
<keyword evidence="2 8" id="KW-0963">Cytoplasm</keyword>
<feature type="active site" evidence="8">
    <location>
        <position position="237"/>
    </location>
</feature>
<dbReference type="PANTHER" id="PTHR20919">
    <property type="entry name" value="HOMOSERINE O-SUCCINYLTRANSFERASE"/>
    <property type="match status" value="1"/>
</dbReference>
<comment type="subcellular location">
    <subcellularLocation>
        <location evidence="1 8">Cytoplasm</location>
    </subcellularLocation>
</comment>
<evidence type="ECO:0000256" key="2">
    <source>
        <dbReference type="ARBA" id="ARBA00022490"/>
    </source>
</evidence>
<proteinExistence type="inferred from homology"/>
<dbReference type="Pfam" id="PF04204">
    <property type="entry name" value="HTS"/>
    <property type="match status" value="1"/>
</dbReference>
<sequence>MPIKIPDNLPAKDVLNNENIFVMDESRAYHQDIRPLKIAILNLMPIKVATENQLLRLLSNTPLQVDITLLYQETYKSTHTPEEHLISFYKTFSDIKDHKFDGLIITGAPVEQMDFEDVDYWEELTTIMEWSKKNVTSTFHICWAAQAGLYYHYNIPKYQLSQKMFGVFPHVVNVKNERLLKGFDDVFYAPHSRHTEVRKEDILKNKELTILTESEECGVHIVMADAGKQFFVMGHSEYDPDSLKAEYDRDINKGLYVPIPKHYYKDDDPSKEPVVNWRGHANLLFSNWLNYYVYQETPYSLD</sequence>
<comment type="catalytic activity">
    <reaction evidence="7 8">
        <text>L-homoserine + acetyl-CoA = O-acetyl-L-homoserine + CoA</text>
        <dbReference type="Rhea" id="RHEA:13701"/>
        <dbReference type="ChEBI" id="CHEBI:57287"/>
        <dbReference type="ChEBI" id="CHEBI:57288"/>
        <dbReference type="ChEBI" id="CHEBI:57476"/>
        <dbReference type="ChEBI" id="CHEBI:57716"/>
        <dbReference type="EC" id="2.3.1.31"/>
    </reaction>
</comment>
<keyword evidence="5 8" id="KW-0486">Methionine biosynthesis</keyword>
<dbReference type="GO" id="GO:0019281">
    <property type="term" value="P:L-methionine biosynthetic process from homoserine via O-succinyl-L-homoserine and cystathionine"/>
    <property type="evidence" value="ECO:0007669"/>
    <property type="project" value="InterPro"/>
</dbReference>
<evidence type="ECO:0000256" key="4">
    <source>
        <dbReference type="ARBA" id="ARBA00022679"/>
    </source>
</evidence>
<dbReference type="PIRSF" id="PIRSF000450">
    <property type="entry name" value="H_ser_succinyltr"/>
    <property type="match status" value="1"/>
</dbReference>
<comment type="caution">
    <text evidence="10">The sequence shown here is derived from an EMBL/GenBank/DDBJ whole genome shotgun (WGS) entry which is preliminary data.</text>
</comment>
<dbReference type="FunFam" id="3.40.50.880:FF:000004">
    <property type="entry name" value="Homoserine O-succinyltransferase"/>
    <property type="match status" value="1"/>
</dbReference>
<evidence type="ECO:0000256" key="6">
    <source>
        <dbReference type="ARBA" id="ARBA00023315"/>
    </source>
</evidence>
<feature type="active site" description="Acyl-thioester intermediate" evidence="8 9">
    <location>
        <position position="142"/>
    </location>
</feature>
<feature type="site" description="Important for substrate specificity" evidence="8">
    <location>
        <position position="192"/>
    </location>
</feature>
<dbReference type="NCBIfam" id="TIGR01001">
    <property type="entry name" value="metA"/>
    <property type="match status" value="1"/>
</dbReference>
<dbReference type="Proteomes" id="UP000190080">
    <property type="component" value="Unassembled WGS sequence"/>
</dbReference>
<dbReference type="GO" id="GO:0005737">
    <property type="term" value="C:cytoplasm"/>
    <property type="evidence" value="ECO:0007669"/>
    <property type="project" value="UniProtKB-SubCell"/>
</dbReference>
<accession>A0A1V4ID54</accession>
<comment type="similarity">
    <text evidence="8">Belongs to the MetA family.</text>
</comment>
<evidence type="ECO:0000256" key="7">
    <source>
        <dbReference type="ARBA" id="ARBA00049043"/>
    </source>
</evidence>
<dbReference type="CDD" id="cd03131">
    <property type="entry name" value="GATase1_HTS"/>
    <property type="match status" value="1"/>
</dbReference>
<comment type="caution">
    <text evidence="8">Lacks conserved residue(s) required for the propagation of feature annotation.</text>
</comment>
<feature type="binding site" evidence="8">
    <location>
        <position position="163"/>
    </location>
    <ligand>
        <name>substrate</name>
    </ligand>
</feature>
<feature type="binding site" evidence="8">
    <location>
        <position position="249"/>
    </location>
    <ligand>
        <name>substrate</name>
    </ligand>
</feature>
<dbReference type="AlphaFoldDB" id="A0A1V4ID54"/>
<evidence type="ECO:0000313" key="11">
    <source>
        <dbReference type="Proteomes" id="UP000190080"/>
    </source>
</evidence>
<evidence type="ECO:0000256" key="5">
    <source>
        <dbReference type="ARBA" id="ARBA00023167"/>
    </source>
</evidence>
<keyword evidence="6 8" id="KW-0012">Acyltransferase</keyword>
<evidence type="ECO:0000256" key="3">
    <source>
        <dbReference type="ARBA" id="ARBA00022605"/>
    </source>
</evidence>
<comment type="pathway">
    <text evidence="8">Amino-acid biosynthesis; L-methionine biosynthesis via de novo pathway; O-acetyl-L-homoserine from L-homoserine: step 1/1.</text>
</comment>
<keyword evidence="11" id="KW-1185">Reference proteome</keyword>
<evidence type="ECO:0000256" key="9">
    <source>
        <dbReference type="PIRSR" id="PIRSR000450-1"/>
    </source>
</evidence>
<dbReference type="STRING" id="1450648.CLORY_38890"/>
<dbReference type="UniPathway" id="UPA00051">
    <property type="reaction ID" value="UER00074"/>
</dbReference>
<dbReference type="OrthoDB" id="9772423at2"/>
<dbReference type="EMBL" id="MZGV01000070">
    <property type="protein sequence ID" value="OPJ57873.1"/>
    <property type="molecule type" value="Genomic_DNA"/>
</dbReference>
<feature type="binding site" evidence="8">
    <location>
        <position position="192"/>
    </location>
    <ligand>
        <name>substrate</name>
    </ligand>
</feature>
<dbReference type="GO" id="GO:0004414">
    <property type="term" value="F:homoserine O-acetyltransferase activity"/>
    <property type="evidence" value="ECO:0007669"/>
    <property type="project" value="UniProtKB-EC"/>
</dbReference>
<dbReference type="EC" id="2.3.1.31" evidence="8"/>
<protein>
    <recommendedName>
        <fullName evidence="8">Homoserine O-acetyltransferase</fullName>
        <shortName evidence="8">HAT</shortName>
        <ecNumber evidence="8">2.3.1.31</ecNumber>
    </recommendedName>
    <alternativeName>
        <fullName evidence="8">Homoserine transacetylase</fullName>
        <shortName evidence="8">HTA</shortName>
    </alternativeName>
</protein>
<keyword evidence="3 8" id="KW-0028">Amino-acid biosynthesis</keyword>
<dbReference type="HAMAP" id="MF_00295">
    <property type="entry name" value="MetA_acyltransf"/>
    <property type="match status" value="1"/>
</dbReference>
<feature type="active site" description="Proton acceptor" evidence="8">
    <location>
        <position position="235"/>
    </location>
</feature>
<keyword evidence="4 8" id="KW-0808">Transferase</keyword>
<organism evidence="10 11">
    <name type="scientific">Clostridium oryzae</name>
    <dbReference type="NCBI Taxonomy" id="1450648"/>
    <lineage>
        <taxon>Bacteria</taxon>
        <taxon>Bacillati</taxon>
        <taxon>Bacillota</taxon>
        <taxon>Clostridia</taxon>
        <taxon>Eubacteriales</taxon>
        <taxon>Clostridiaceae</taxon>
        <taxon>Clostridium</taxon>
    </lineage>
</organism>
<reference evidence="10 11" key="1">
    <citation type="submission" date="2017-03" db="EMBL/GenBank/DDBJ databases">
        <title>Genome sequence of Clostridium oryzae DSM 28571.</title>
        <authorList>
            <person name="Poehlein A."/>
            <person name="Daniel R."/>
        </authorList>
    </citation>
    <scope>NUCLEOTIDE SEQUENCE [LARGE SCALE GENOMIC DNA]</scope>
    <source>
        <strain evidence="10 11">DSM 28571</strain>
    </source>
</reference>
<dbReference type="InterPro" id="IPR033752">
    <property type="entry name" value="MetA_family"/>
</dbReference>
<dbReference type="GO" id="GO:0008899">
    <property type="term" value="F:homoserine O-succinyltransferase activity"/>
    <property type="evidence" value="ECO:0007669"/>
    <property type="project" value="UniProtKB-UniRule"/>
</dbReference>
<dbReference type="SUPFAM" id="SSF52317">
    <property type="entry name" value="Class I glutamine amidotransferase-like"/>
    <property type="match status" value="1"/>
</dbReference>
<gene>
    <name evidence="10" type="primary">metA</name>
    <name evidence="8" type="synonym">metAA</name>
    <name evidence="10" type="ORF">CLORY_38890</name>
</gene>
<dbReference type="InterPro" id="IPR029062">
    <property type="entry name" value="Class_I_gatase-like"/>
</dbReference>
<comment type="function">
    <text evidence="8">Transfers an acetyl group from acetyl-CoA to L-homoserine, forming acetyl-L-homoserine.</text>
</comment>
<name>A0A1V4ID54_9CLOT</name>
<feature type="site" description="Important for acyl-CoA specificity" evidence="8">
    <location>
        <position position="111"/>
    </location>
</feature>
<evidence type="ECO:0000313" key="10">
    <source>
        <dbReference type="EMBL" id="OPJ57873.1"/>
    </source>
</evidence>
<dbReference type="InterPro" id="IPR005697">
    <property type="entry name" value="HST_MetA"/>
</dbReference>
<evidence type="ECO:0000256" key="1">
    <source>
        <dbReference type="ARBA" id="ARBA00004496"/>
    </source>
</evidence>
<dbReference type="PANTHER" id="PTHR20919:SF0">
    <property type="entry name" value="HOMOSERINE O-SUCCINYLTRANSFERASE"/>
    <property type="match status" value="1"/>
</dbReference>
<dbReference type="Gene3D" id="3.40.50.880">
    <property type="match status" value="1"/>
</dbReference>
<evidence type="ECO:0000256" key="8">
    <source>
        <dbReference type="HAMAP-Rule" id="MF_00295"/>
    </source>
</evidence>